<dbReference type="EMBL" id="BAABJE010000014">
    <property type="protein sequence ID" value="GAA4799195.1"/>
    <property type="molecule type" value="Genomic_DNA"/>
</dbReference>
<dbReference type="Proteomes" id="UP001499959">
    <property type="component" value="Unassembled WGS sequence"/>
</dbReference>
<proteinExistence type="predicted"/>
<keyword evidence="1" id="KW-0472">Membrane</keyword>
<evidence type="ECO:0000313" key="2">
    <source>
        <dbReference type="EMBL" id="GAA4799195.1"/>
    </source>
</evidence>
<organism evidence="2 3">
    <name type="scientific">Lysobacter hankyongensis</name>
    <dbReference type="NCBI Taxonomy" id="1176535"/>
    <lineage>
        <taxon>Bacteria</taxon>
        <taxon>Pseudomonadati</taxon>
        <taxon>Pseudomonadota</taxon>
        <taxon>Gammaproteobacteria</taxon>
        <taxon>Lysobacterales</taxon>
        <taxon>Lysobacteraceae</taxon>
        <taxon>Lysobacter</taxon>
    </lineage>
</organism>
<accession>A0ABP9BRC0</accession>
<comment type="caution">
    <text evidence="2">The sequence shown here is derived from an EMBL/GenBank/DDBJ whole genome shotgun (WGS) entry which is preliminary data.</text>
</comment>
<keyword evidence="1" id="KW-1133">Transmembrane helix</keyword>
<gene>
    <name evidence="2" type="ORF">GCM10023307_26830</name>
</gene>
<keyword evidence="1" id="KW-0812">Transmembrane</keyword>
<reference evidence="3" key="1">
    <citation type="journal article" date="2019" name="Int. J. Syst. Evol. Microbiol.">
        <title>The Global Catalogue of Microorganisms (GCM) 10K type strain sequencing project: providing services to taxonomists for standard genome sequencing and annotation.</title>
        <authorList>
            <consortium name="The Broad Institute Genomics Platform"/>
            <consortium name="The Broad Institute Genome Sequencing Center for Infectious Disease"/>
            <person name="Wu L."/>
            <person name="Ma J."/>
        </authorList>
    </citation>
    <scope>NUCLEOTIDE SEQUENCE [LARGE SCALE GENOMIC DNA]</scope>
    <source>
        <strain evidence="3">JCM 18204</strain>
    </source>
</reference>
<feature type="transmembrane region" description="Helical" evidence="1">
    <location>
        <begin position="26"/>
        <end position="46"/>
    </location>
</feature>
<evidence type="ECO:0000256" key="1">
    <source>
        <dbReference type="SAM" id="Phobius"/>
    </source>
</evidence>
<protein>
    <submittedName>
        <fullName evidence="2">Uncharacterized protein</fullName>
    </submittedName>
</protein>
<feature type="transmembrane region" description="Helical" evidence="1">
    <location>
        <begin position="53"/>
        <end position="71"/>
    </location>
</feature>
<sequence>MHATPKRLRTKMDDETRSGEKALNWLSQWGLVYAICLPAGFAILAIGGIREPLLASAFIAGLPGLRIASGASRVSRLWLIVAIPGVTAFLGIMVMALVGR</sequence>
<name>A0ABP9BRC0_9GAMM</name>
<keyword evidence="3" id="KW-1185">Reference proteome</keyword>
<feature type="transmembrane region" description="Helical" evidence="1">
    <location>
        <begin position="77"/>
        <end position="98"/>
    </location>
</feature>
<evidence type="ECO:0000313" key="3">
    <source>
        <dbReference type="Proteomes" id="UP001499959"/>
    </source>
</evidence>